<evidence type="ECO:0000313" key="2">
    <source>
        <dbReference type="Proteomes" id="UP000697998"/>
    </source>
</evidence>
<dbReference type="InterPro" id="IPR012337">
    <property type="entry name" value="RNaseH-like_sf"/>
</dbReference>
<protein>
    <submittedName>
        <fullName evidence="1">Uncharacterized protein</fullName>
    </submittedName>
</protein>
<dbReference type="Proteomes" id="UP000697998">
    <property type="component" value="Unassembled WGS sequence"/>
</dbReference>
<dbReference type="SUPFAM" id="SSF53098">
    <property type="entry name" value="Ribonuclease H-like"/>
    <property type="match status" value="1"/>
</dbReference>
<name>A0A935Q138_9PROT</name>
<proteinExistence type="predicted"/>
<dbReference type="AlphaFoldDB" id="A0A935Q138"/>
<accession>A0A935Q138</accession>
<evidence type="ECO:0000313" key="1">
    <source>
        <dbReference type="EMBL" id="MBK7677009.1"/>
    </source>
</evidence>
<sequence length="89" mass="9830">MLFSVNRSARYFTAFGCVLHANQDSHQLGAIPERLGVAIEKARHIALGDACTTGDVFLKMLPLLAQMGITTLRQALDASEKTYFARVKY</sequence>
<dbReference type="EMBL" id="JADJMH010000031">
    <property type="protein sequence ID" value="MBK7677009.1"/>
    <property type="molecule type" value="Genomic_DNA"/>
</dbReference>
<organism evidence="1 2">
    <name type="scientific">Candidatus Accumulibacter proximus</name>
    <dbReference type="NCBI Taxonomy" id="2954385"/>
    <lineage>
        <taxon>Bacteria</taxon>
        <taxon>Pseudomonadati</taxon>
        <taxon>Pseudomonadota</taxon>
        <taxon>Betaproteobacteria</taxon>
        <taxon>Candidatus Accumulibacter</taxon>
    </lineage>
</organism>
<comment type="caution">
    <text evidence="1">The sequence shown here is derived from an EMBL/GenBank/DDBJ whole genome shotgun (WGS) entry which is preliminary data.</text>
</comment>
<gene>
    <name evidence="1" type="ORF">IPJ27_20900</name>
</gene>
<reference evidence="1 2" key="1">
    <citation type="submission" date="2020-10" db="EMBL/GenBank/DDBJ databases">
        <title>Connecting structure to function with the recovery of over 1000 high-quality activated sludge metagenome-assembled genomes encoding full-length rRNA genes using long-read sequencing.</title>
        <authorList>
            <person name="Singleton C.M."/>
            <person name="Petriglieri F."/>
            <person name="Kristensen J.M."/>
            <person name="Kirkegaard R.H."/>
            <person name="Michaelsen T.Y."/>
            <person name="Andersen M.H."/>
            <person name="Karst S.M."/>
            <person name="Dueholm M.S."/>
            <person name="Nielsen P.H."/>
            <person name="Albertsen M."/>
        </authorList>
    </citation>
    <scope>NUCLEOTIDE SEQUENCE [LARGE SCALE GENOMIC DNA]</scope>
    <source>
        <strain evidence="1">EsbW_18-Q3-R4-48_BATAC.285</strain>
    </source>
</reference>